<accession>A0A238W5X1</accession>
<name>A0A238W5X1_9ACTN</name>
<dbReference type="Gene3D" id="3.40.250.10">
    <property type="entry name" value="Rhodanese-like domain"/>
    <property type="match status" value="1"/>
</dbReference>
<dbReference type="PANTHER" id="PTHR43031">
    <property type="entry name" value="FAD-DEPENDENT OXIDOREDUCTASE"/>
    <property type="match status" value="1"/>
</dbReference>
<dbReference type="InterPro" id="IPR001763">
    <property type="entry name" value="Rhodanese-like_dom"/>
</dbReference>
<organism evidence="2 3">
    <name type="scientific">Blastococcus mobilis</name>
    <dbReference type="NCBI Taxonomy" id="1938746"/>
    <lineage>
        <taxon>Bacteria</taxon>
        <taxon>Bacillati</taxon>
        <taxon>Actinomycetota</taxon>
        <taxon>Actinomycetes</taxon>
        <taxon>Geodermatophilales</taxon>
        <taxon>Geodermatophilaceae</taxon>
        <taxon>Blastococcus</taxon>
    </lineage>
</organism>
<protein>
    <submittedName>
        <fullName evidence="2">Rhodanese-related sulfurtransferase</fullName>
    </submittedName>
</protein>
<dbReference type="InterPro" id="IPR050229">
    <property type="entry name" value="GlpE_sulfurtransferase"/>
</dbReference>
<feature type="domain" description="Rhodanese" evidence="1">
    <location>
        <begin position="25"/>
        <end position="112"/>
    </location>
</feature>
<dbReference type="OrthoDB" id="9802028at2"/>
<dbReference type="RefSeq" id="WP_089335944.1">
    <property type="nucleotide sequence ID" value="NZ_FZNO01000006.1"/>
</dbReference>
<proteinExistence type="predicted"/>
<dbReference type="InterPro" id="IPR036873">
    <property type="entry name" value="Rhodanese-like_dom_sf"/>
</dbReference>
<keyword evidence="2" id="KW-0808">Transferase</keyword>
<dbReference type="SMART" id="SM00450">
    <property type="entry name" value="RHOD"/>
    <property type="match status" value="1"/>
</dbReference>
<evidence type="ECO:0000313" key="2">
    <source>
        <dbReference type="EMBL" id="SNR41936.1"/>
    </source>
</evidence>
<sequence length="119" mass="13124">MRLLDRIKKALAGNKVTPREAELLRQSGAVLLDVRTRQEFKAGHAPRSRNIPLDQLAGRLREVPAHRRVITVCRSGARSARAAALLRNEGRDVVDVRGGMLAWQRAGLPLDGPPGRTHI</sequence>
<dbReference type="GO" id="GO:0016740">
    <property type="term" value="F:transferase activity"/>
    <property type="evidence" value="ECO:0007669"/>
    <property type="project" value="UniProtKB-KW"/>
</dbReference>
<dbReference type="AlphaFoldDB" id="A0A238W5X1"/>
<evidence type="ECO:0000259" key="1">
    <source>
        <dbReference type="PROSITE" id="PS50206"/>
    </source>
</evidence>
<dbReference type="EMBL" id="FZNO01000006">
    <property type="protein sequence ID" value="SNR41936.1"/>
    <property type="molecule type" value="Genomic_DNA"/>
</dbReference>
<gene>
    <name evidence="2" type="ORF">SAMN06272737_106143</name>
</gene>
<dbReference type="PANTHER" id="PTHR43031:SF1">
    <property type="entry name" value="PYRIDINE NUCLEOTIDE-DISULPHIDE OXIDOREDUCTASE"/>
    <property type="match status" value="1"/>
</dbReference>
<dbReference type="Pfam" id="PF00581">
    <property type="entry name" value="Rhodanese"/>
    <property type="match status" value="1"/>
</dbReference>
<evidence type="ECO:0000313" key="3">
    <source>
        <dbReference type="Proteomes" id="UP000198403"/>
    </source>
</evidence>
<reference evidence="2 3" key="1">
    <citation type="submission" date="2017-06" db="EMBL/GenBank/DDBJ databases">
        <authorList>
            <person name="Kim H.J."/>
            <person name="Triplett B.A."/>
        </authorList>
    </citation>
    <scope>NUCLEOTIDE SEQUENCE [LARGE SCALE GENOMIC DNA]</scope>
    <source>
        <strain evidence="2 3">DSM 44272</strain>
    </source>
</reference>
<keyword evidence="3" id="KW-1185">Reference proteome</keyword>
<dbReference type="Proteomes" id="UP000198403">
    <property type="component" value="Unassembled WGS sequence"/>
</dbReference>
<dbReference type="PROSITE" id="PS50206">
    <property type="entry name" value="RHODANESE_3"/>
    <property type="match status" value="1"/>
</dbReference>
<dbReference type="SUPFAM" id="SSF52821">
    <property type="entry name" value="Rhodanese/Cell cycle control phosphatase"/>
    <property type="match status" value="1"/>
</dbReference>
<dbReference type="CDD" id="cd00158">
    <property type="entry name" value="RHOD"/>
    <property type="match status" value="1"/>
</dbReference>